<keyword evidence="2" id="KW-0789">Thiol protease inhibitor</keyword>
<dbReference type="InterPro" id="IPR036331">
    <property type="entry name" value="Chagasin-like_sf"/>
</dbReference>
<dbReference type="KEGG" id="mema:MMAB1_1808"/>
<dbReference type="Pfam" id="PF09394">
    <property type="entry name" value="Inhibitor_I42"/>
    <property type="match status" value="1"/>
</dbReference>
<evidence type="ECO:0000259" key="3">
    <source>
        <dbReference type="Pfam" id="PF09394"/>
    </source>
</evidence>
<dbReference type="RefSeq" id="WP_062263701.1">
    <property type="nucleotide sequence ID" value="NZ_LT158599.1"/>
</dbReference>
<dbReference type="Proteomes" id="UP000069850">
    <property type="component" value="Chromosome 1"/>
</dbReference>
<dbReference type="GO" id="GO:0004869">
    <property type="term" value="F:cysteine-type endopeptidase inhibitor activity"/>
    <property type="evidence" value="ECO:0007669"/>
    <property type="project" value="UniProtKB-KW"/>
</dbReference>
<dbReference type="OrthoDB" id="28968at2157"/>
<accession>A0A0X3BM10</accession>
<organism evidence="4 5">
    <name type="scientific">Methanoculleus bourgensis</name>
    <dbReference type="NCBI Taxonomy" id="83986"/>
    <lineage>
        <taxon>Archaea</taxon>
        <taxon>Methanobacteriati</taxon>
        <taxon>Methanobacteriota</taxon>
        <taxon>Stenosarchaea group</taxon>
        <taxon>Methanomicrobia</taxon>
        <taxon>Methanomicrobiales</taxon>
        <taxon>Methanomicrobiaceae</taxon>
        <taxon>Methanoculleus</taxon>
    </lineage>
</organism>
<keyword evidence="1" id="KW-0646">Protease inhibitor</keyword>
<reference evidence="4 5" key="1">
    <citation type="submission" date="2016-01" db="EMBL/GenBank/DDBJ databases">
        <authorList>
            <person name="Manzoor S."/>
        </authorList>
    </citation>
    <scope>NUCLEOTIDE SEQUENCE [LARGE SCALE GENOMIC DNA]</scope>
    <source>
        <strain evidence="4">Methanoculleus sp MAB1</strain>
    </source>
</reference>
<dbReference type="GeneID" id="27137582"/>
<dbReference type="SUPFAM" id="SSF141066">
    <property type="entry name" value="ICP-like"/>
    <property type="match status" value="1"/>
</dbReference>
<evidence type="ECO:0000313" key="5">
    <source>
        <dbReference type="Proteomes" id="UP000069850"/>
    </source>
</evidence>
<dbReference type="InterPro" id="IPR018990">
    <property type="entry name" value="Prot_inh_I42_chagasin"/>
</dbReference>
<evidence type="ECO:0000313" key="4">
    <source>
        <dbReference type="EMBL" id="CVK33021.1"/>
    </source>
</evidence>
<proteinExistence type="predicted"/>
<sequence length="146" mass="15686">MTHSKRIHAMLIAAFLAACVLGAGCTSQPEGPGTPTETPAPAGEFTFNETDNNTNVTLQAGSRITIHLAENPTTGYGWNVTSSRGLQYVNDTFIPPDTGLVGAGGVHEWQYLAAEKGTGEFSAIYRWPWENVTGNETTFSMTFTIE</sequence>
<dbReference type="Gene3D" id="2.60.40.2020">
    <property type="match status" value="1"/>
</dbReference>
<evidence type="ECO:0000256" key="1">
    <source>
        <dbReference type="ARBA" id="ARBA00022690"/>
    </source>
</evidence>
<dbReference type="PANTHER" id="PTHR36530">
    <property type="entry name" value="INHIBITOR OF CYSTEINE PEPTIDASE"/>
    <property type="match status" value="1"/>
</dbReference>
<name>A0A0X3BM10_9EURY</name>
<dbReference type="EMBL" id="LT158599">
    <property type="protein sequence ID" value="CVK33021.1"/>
    <property type="molecule type" value="Genomic_DNA"/>
</dbReference>
<dbReference type="InterPro" id="IPR052781">
    <property type="entry name" value="Cys_protease_inhibitor_I42"/>
</dbReference>
<dbReference type="PROSITE" id="PS51257">
    <property type="entry name" value="PROKAR_LIPOPROTEIN"/>
    <property type="match status" value="1"/>
</dbReference>
<dbReference type="PANTHER" id="PTHR36530:SF1">
    <property type="entry name" value="AMOEBIASIN-1"/>
    <property type="match status" value="1"/>
</dbReference>
<dbReference type="AlphaFoldDB" id="A0A0X3BM10"/>
<feature type="domain" description="Proteinase inhibitor I42 chagasin" evidence="3">
    <location>
        <begin position="58"/>
        <end position="142"/>
    </location>
</feature>
<protein>
    <submittedName>
        <fullName evidence="4">MS2 complete genome</fullName>
    </submittedName>
</protein>
<evidence type="ECO:0000256" key="2">
    <source>
        <dbReference type="ARBA" id="ARBA00022704"/>
    </source>
</evidence>
<gene>
    <name evidence="4" type="ORF">MMAB1_1808</name>
</gene>